<evidence type="ECO:0000259" key="1">
    <source>
        <dbReference type="Pfam" id="PF12680"/>
    </source>
</evidence>
<comment type="caution">
    <text evidence="2">The sequence shown here is derived from an EMBL/GenBank/DDBJ whole genome shotgun (WGS) entry which is preliminary data.</text>
</comment>
<dbReference type="InterPro" id="IPR037401">
    <property type="entry name" value="SnoaL-like"/>
</dbReference>
<evidence type="ECO:0000313" key="3">
    <source>
        <dbReference type="Proteomes" id="UP000468531"/>
    </source>
</evidence>
<dbReference type="Gene3D" id="3.10.450.50">
    <property type="match status" value="1"/>
</dbReference>
<dbReference type="AlphaFoldDB" id="A0A6P1BJC1"/>
<protein>
    <submittedName>
        <fullName evidence="2">Nuclear transport factor 2 family protein</fullName>
    </submittedName>
</protein>
<dbReference type="RefSeq" id="WP_163156481.1">
    <property type="nucleotide sequence ID" value="NZ_VKHP01000087.1"/>
</dbReference>
<keyword evidence="3" id="KW-1185">Reference proteome</keyword>
<dbReference type="Pfam" id="PF12680">
    <property type="entry name" value="SnoaL_2"/>
    <property type="match status" value="1"/>
</dbReference>
<evidence type="ECO:0000313" key="2">
    <source>
        <dbReference type="EMBL" id="NEU98299.1"/>
    </source>
</evidence>
<sequence length="177" mass="19999">MTDTISRPKNSTIDRAENERDRGVVLDVRTGEQGTLAAWAGCFAEVWDRPRERLDRLLGLLSDDIVLKAPIRPPVSRGKQAARRGFEVALHGMPDLRADIHRWRGAGDTLFIELTFRATIGGHAIAWNNVDRITFSGGIAVERVAFFDPTIVRRAFFRNFAAFRQLRRMRAAGREGR</sequence>
<gene>
    <name evidence="2" type="ORF">FNJ47_21335</name>
</gene>
<proteinExistence type="predicted"/>
<organism evidence="2 3">
    <name type="scientific">Bradyrhizobium uaiense</name>
    <dbReference type="NCBI Taxonomy" id="2594946"/>
    <lineage>
        <taxon>Bacteria</taxon>
        <taxon>Pseudomonadati</taxon>
        <taxon>Pseudomonadota</taxon>
        <taxon>Alphaproteobacteria</taxon>
        <taxon>Hyphomicrobiales</taxon>
        <taxon>Nitrobacteraceae</taxon>
        <taxon>Bradyrhizobium</taxon>
    </lineage>
</organism>
<dbReference type="InterPro" id="IPR032710">
    <property type="entry name" value="NTF2-like_dom_sf"/>
</dbReference>
<reference evidence="2 3" key="1">
    <citation type="journal article" date="2020" name="Arch. Microbiol.">
        <title>Bradyrhizobium uaiense sp. nov., a new highly efficient cowpea symbiont.</title>
        <authorList>
            <person name="Cabral Michel D."/>
            <person name="Azarias Guimaraes A."/>
            <person name="Martins da Costa E."/>
            <person name="Soares de Carvalho T."/>
            <person name="Balsanelli E."/>
            <person name="Willems A."/>
            <person name="Maltempi de Souza E."/>
            <person name="de Souza Moreira F.M."/>
        </authorList>
    </citation>
    <scope>NUCLEOTIDE SEQUENCE [LARGE SCALE GENOMIC DNA]</scope>
    <source>
        <strain evidence="2 3">UFLA 03-164</strain>
    </source>
</reference>
<dbReference type="Proteomes" id="UP000468531">
    <property type="component" value="Unassembled WGS sequence"/>
</dbReference>
<dbReference type="EMBL" id="VKHP01000087">
    <property type="protein sequence ID" value="NEU98299.1"/>
    <property type="molecule type" value="Genomic_DNA"/>
</dbReference>
<feature type="domain" description="SnoaL-like" evidence="1">
    <location>
        <begin position="45"/>
        <end position="141"/>
    </location>
</feature>
<accession>A0A6P1BJC1</accession>
<name>A0A6P1BJC1_9BRAD</name>
<dbReference type="SUPFAM" id="SSF54427">
    <property type="entry name" value="NTF2-like"/>
    <property type="match status" value="1"/>
</dbReference>